<evidence type="ECO:0000313" key="12">
    <source>
        <dbReference type="Proteomes" id="UP001208570"/>
    </source>
</evidence>
<dbReference type="GO" id="GO:0005884">
    <property type="term" value="C:actin filament"/>
    <property type="evidence" value="ECO:0007669"/>
    <property type="project" value="TreeGrafter"/>
</dbReference>
<keyword evidence="7 8" id="KW-0505">Motor protein</keyword>
<evidence type="ECO:0000256" key="4">
    <source>
        <dbReference type="ARBA" id="ARBA00022840"/>
    </source>
</evidence>
<feature type="binding site" evidence="8">
    <location>
        <begin position="253"/>
        <end position="260"/>
    </location>
    <ligand>
        <name>ATP</name>
        <dbReference type="ChEBI" id="CHEBI:30616"/>
    </ligand>
</feature>
<evidence type="ECO:0000256" key="1">
    <source>
        <dbReference type="ARBA" id="ARBA00004496"/>
    </source>
</evidence>
<dbReference type="SUPFAM" id="SSF52540">
    <property type="entry name" value="P-loop containing nucleoside triphosphate hydrolases"/>
    <property type="match status" value="1"/>
</dbReference>
<dbReference type="PROSITE" id="PS50200">
    <property type="entry name" value="RA"/>
    <property type="match status" value="1"/>
</dbReference>
<dbReference type="InterPro" id="IPR029071">
    <property type="entry name" value="Ubiquitin-like_domsf"/>
</dbReference>
<dbReference type="GO" id="GO:0035556">
    <property type="term" value="P:intracellular signal transduction"/>
    <property type="evidence" value="ECO:0007669"/>
    <property type="project" value="InterPro"/>
</dbReference>
<keyword evidence="2" id="KW-0963">Cytoplasm</keyword>
<dbReference type="GO" id="GO:0005524">
    <property type="term" value="F:ATP binding"/>
    <property type="evidence" value="ECO:0007669"/>
    <property type="project" value="UniProtKB-UniRule"/>
</dbReference>
<keyword evidence="12" id="KW-1185">Reference proteome</keyword>
<keyword evidence="5" id="KW-0175">Coiled coil</keyword>
<comment type="caution">
    <text evidence="8">Lacks conserved residue(s) required for the propagation of feature annotation.</text>
</comment>
<evidence type="ECO:0000256" key="5">
    <source>
        <dbReference type="ARBA" id="ARBA00023054"/>
    </source>
</evidence>
<dbReference type="InterPro" id="IPR046987">
    <property type="entry name" value="Myo9"/>
</dbReference>
<dbReference type="GO" id="GO:0005096">
    <property type="term" value="F:GTPase activator activity"/>
    <property type="evidence" value="ECO:0007669"/>
    <property type="project" value="InterPro"/>
</dbReference>
<keyword evidence="6 8" id="KW-0518">Myosin</keyword>
<keyword evidence="4 8" id="KW-0067">ATP-binding</keyword>
<dbReference type="GO" id="GO:0051015">
    <property type="term" value="F:actin filament binding"/>
    <property type="evidence" value="ECO:0007669"/>
    <property type="project" value="TreeGrafter"/>
</dbReference>
<dbReference type="InterPro" id="IPR027417">
    <property type="entry name" value="P-loop_NTPase"/>
</dbReference>
<accession>A0AAD9NC95</accession>
<organism evidence="11 12">
    <name type="scientific">Paralvinella palmiformis</name>
    <dbReference type="NCBI Taxonomy" id="53620"/>
    <lineage>
        <taxon>Eukaryota</taxon>
        <taxon>Metazoa</taxon>
        <taxon>Spiralia</taxon>
        <taxon>Lophotrochozoa</taxon>
        <taxon>Annelida</taxon>
        <taxon>Polychaeta</taxon>
        <taxon>Sedentaria</taxon>
        <taxon>Canalipalpata</taxon>
        <taxon>Terebellida</taxon>
        <taxon>Terebelliformia</taxon>
        <taxon>Alvinellidae</taxon>
        <taxon>Paralvinella</taxon>
    </lineage>
</organism>
<comment type="similarity">
    <text evidence="8">Belongs to the TRAFAC class myosin-kinesin ATPase superfamily. Myosin family.</text>
</comment>
<dbReference type="Gene3D" id="3.40.850.10">
    <property type="entry name" value="Kinesin motor domain"/>
    <property type="match status" value="1"/>
</dbReference>
<evidence type="ECO:0000259" key="9">
    <source>
        <dbReference type="PROSITE" id="PS50200"/>
    </source>
</evidence>
<dbReference type="Proteomes" id="UP001208570">
    <property type="component" value="Unassembled WGS sequence"/>
</dbReference>
<evidence type="ECO:0000256" key="7">
    <source>
        <dbReference type="ARBA" id="ARBA00023175"/>
    </source>
</evidence>
<dbReference type="PRINTS" id="PR00193">
    <property type="entry name" value="MYOSINHEAVY"/>
</dbReference>
<gene>
    <name evidence="11" type="ORF">LSH36_107g01004</name>
</gene>
<protein>
    <recommendedName>
        <fullName evidence="13">Myosin motor domain-containing protein</fullName>
    </recommendedName>
</protein>
<keyword evidence="3 8" id="KW-0547">Nucleotide-binding</keyword>
<dbReference type="Pfam" id="PF00063">
    <property type="entry name" value="Myosin_head"/>
    <property type="match status" value="1"/>
</dbReference>
<evidence type="ECO:0008006" key="13">
    <source>
        <dbReference type="Google" id="ProtNLM"/>
    </source>
</evidence>
<reference evidence="11" key="1">
    <citation type="journal article" date="2023" name="Mol. Biol. Evol.">
        <title>Third-Generation Sequencing Reveals the Adaptive Role of the Epigenome in Three Deep-Sea Polychaetes.</title>
        <authorList>
            <person name="Perez M."/>
            <person name="Aroh O."/>
            <person name="Sun Y."/>
            <person name="Lan Y."/>
            <person name="Juniper S.K."/>
            <person name="Young C.R."/>
            <person name="Angers B."/>
            <person name="Qian P.Y."/>
        </authorList>
    </citation>
    <scope>NUCLEOTIDE SEQUENCE</scope>
    <source>
        <strain evidence="11">P08H-3</strain>
    </source>
</reference>
<keyword evidence="8" id="KW-0009">Actin-binding</keyword>
<feature type="domain" description="Myosin motor" evidence="10">
    <location>
        <begin position="160"/>
        <end position="331"/>
    </location>
</feature>
<evidence type="ECO:0000256" key="2">
    <source>
        <dbReference type="ARBA" id="ARBA00022490"/>
    </source>
</evidence>
<dbReference type="InterPro" id="IPR001609">
    <property type="entry name" value="Myosin_head_motor_dom-like"/>
</dbReference>
<dbReference type="Pfam" id="PF00788">
    <property type="entry name" value="RA"/>
    <property type="match status" value="1"/>
</dbReference>
<feature type="domain" description="Ras-associating" evidence="9">
    <location>
        <begin position="26"/>
        <end position="128"/>
    </location>
</feature>
<evidence type="ECO:0000256" key="8">
    <source>
        <dbReference type="PROSITE-ProRule" id="PRU00782"/>
    </source>
</evidence>
<evidence type="ECO:0000256" key="3">
    <source>
        <dbReference type="ARBA" id="ARBA00022741"/>
    </source>
</evidence>
<comment type="caution">
    <text evidence="11">The sequence shown here is derived from an EMBL/GenBank/DDBJ whole genome shotgun (WGS) entry which is preliminary data.</text>
</comment>
<dbReference type="EMBL" id="JAODUP010000107">
    <property type="protein sequence ID" value="KAK2161934.1"/>
    <property type="molecule type" value="Genomic_DNA"/>
</dbReference>
<dbReference type="SMART" id="SM00242">
    <property type="entry name" value="MYSc"/>
    <property type="match status" value="1"/>
</dbReference>
<dbReference type="AlphaFoldDB" id="A0AAD9NC95"/>
<evidence type="ECO:0000256" key="6">
    <source>
        <dbReference type="ARBA" id="ARBA00023123"/>
    </source>
</evidence>
<comment type="subcellular location">
    <subcellularLocation>
        <location evidence="1">Cytoplasm</location>
    </subcellularLocation>
</comment>
<dbReference type="Gene3D" id="3.10.20.90">
    <property type="entry name" value="Phosphatidylinositol 3-kinase Catalytic Subunit, Chain A, domain 1"/>
    <property type="match status" value="1"/>
</dbReference>
<dbReference type="SMART" id="SM00314">
    <property type="entry name" value="RA"/>
    <property type="match status" value="1"/>
</dbReference>
<dbReference type="PANTHER" id="PTHR46184">
    <property type="entry name" value="UNCONVENTIONAL MYOSIN-IXB-LIKE PROTEIN"/>
    <property type="match status" value="1"/>
</dbReference>
<dbReference type="PANTHER" id="PTHR46184:SF5">
    <property type="entry name" value="UNCONVENTIONAL MYOSIN-IXA-LIKE"/>
    <property type="match status" value="1"/>
</dbReference>
<dbReference type="GO" id="GO:0005737">
    <property type="term" value="C:cytoplasm"/>
    <property type="evidence" value="ECO:0007669"/>
    <property type="project" value="UniProtKB-SubCell"/>
</dbReference>
<dbReference type="PROSITE" id="PS51456">
    <property type="entry name" value="MYOSIN_MOTOR"/>
    <property type="match status" value="1"/>
</dbReference>
<evidence type="ECO:0000313" key="11">
    <source>
        <dbReference type="EMBL" id="KAK2161934.1"/>
    </source>
</evidence>
<evidence type="ECO:0000259" key="10">
    <source>
        <dbReference type="PROSITE" id="PS51456"/>
    </source>
</evidence>
<sequence length="331" mass="37551">MALGLGRMTYPSLPIVITLESGGGVDTSVLHIYLGTLSTRTDSVCIRTSRNATAEDVVKAIVYRLRLGHCENYELAETFSTRGRVCKERRLEATECPVRVQSIWPIVSPLIVEHHRTEYRFFLVKRDADRQKGVWIEYAESNNPLDSYLTAFMYDAIERKEYTDLCNLPTLNENTLLENLRRRFKDGNIYTYVGSILISVNPFKFFPIYNPKYVKMYQNRRLGELPPHIFAIADAAYHAMLHKKKNQCVVISGESGSGKTECTNLLLHHLSALSQKGYYGNGIEQTILGAGPVLEFGNHLASSKGGRSVKLCPEFPAWKKRSWLEPYDTCV</sequence>
<name>A0AAD9NC95_9ANNE</name>
<proteinExistence type="inferred from homology"/>
<dbReference type="InterPro" id="IPR000159">
    <property type="entry name" value="RA_dom"/>
</dbReference>
<dbReference type="GO" id="GO:0016459">
    <property type="term" value="C:myosin complex"/>
    <property type="evidence" value="ECO:0007669"/>
    <property type="project" value="UniProtKB-KW"/>
</dbReference>
<dbReference type="GO" id="GO:0000146">
    <property type="term" value="F:microfilament motor activity"/>
    <property type="evidence" value="ECO:0007669"/>
    <property type="project" value="InterPro"/>
</dbReference>
<dbReference type="InterPro" id="IPR036961">
    <property type="entry name" value="Kinesin_motor_dom_sf"/>
</dbReference>
<dbReference type="SUPFAM" id="SSF54236">
    <property type="entry name" value="Ubiquitin-like"/>
    <property type="match status" value="1"/>
</dbReference>